<dbReference type="OrthoDB" id="5567088at2"/>
<protein>
    <recommendedName>
        <fullName evidence="3">SAP domain-containing protein</fullName>
    </recommendedName>
</protein>
<accession>A0A1I4QTS2</accession>
<organism evidence="1 2">
    <name type="scientific">Ectothiorhodospira mobilis</name>
    <dbReference type="NCBI Taxonomy" id="195064"/>
    <lineage>
        <taxon>Bacteria</taxon>
        <taxon>Pseudomonadati</taxon>
        <taxon>Pseudomonadota</taxon>
        <taxon>Gammaproteobacteria</taxon>
        <taxon>Chromatiales</taxon>
        <taxon>Ectothiorhodospiraceae</taxon>
        <taxon>Ectothiorhodospira</taxon>
    </lineage>
</organism>
<dbReference type="STRING" id="195064.SAMN05421721_105128"/>
<evidence type="ECO:0000313" key="1">
    <source>
        <dbReference type="EMBL" id="SFM43135.1"/>
    </source>
</evidence>
<dbReference type="AlphaFoldDB" id="A0A1I4QTS2"/>
<dbReference type="Proteomes" id="UP000199556">
    <property type="component" value="Unassembled WGS sequence"/>
</dbReference>
<sequence length="65" mass="7535">MNLASVRHIARSKGVAPERRCKRELIQAIQIAEGYQPCFGQAPAGVCRQLDCHWHEDCRRHSRRH</sequence>
<name>A0A1I4QTS2_ECTMO</name>
<gene>
    <name evidence="1" type="ORF">SAMN05421721_105128</name>
</gene>
<reference evidence="1 2" key="1">
    <citation type="submission" date="2016-10" db="EMBL/GenBank/DDBJ databases">
        <authorList>
            <person name="de Groot N.N."/>
        </authorList>
    </citation>
    <scope>NUCLEOTIDE SEQUENCE [LARGE SCALE GENOMIC DNA]</scope>
    <source>
        <strain evidence="1 2">DSM 4180</strain>
    </source>
</reference>
<dbReference type="RefSeq" id="WP_090484351.1">
    <property type="nucleotide sequence ID" value="NZ_FOUO01000005.1"/>
</dbReference>
<evidence type="ECO:0000313" key="2">
    <source>
        <dbReference type="Proteomes" id="UP000199556"/>
    </source>
</evidence>
<dbReference type="EMBL" id="FOUO01000005">
    <property type="protein sequence ID" value="SFM43135.1"/>
    <property type="molecule type" value="Genomic_DNA"/>
</dbReference>
<evidence type="ECO:0008006" key="3">
    <source>
        <dbReference type="Google" id="ProtNLM"/>
    </source>
</evidence>
<keyword evidence="2" id="KW-1185">Reference proteome</keyword>
<proteinExistence type="predicted"/>